<evidence type="ECO:0000313" key="2">
    <source>
        <dbReference type="Proteomes" id="UP000034001"/>
    </source>
</evidence>
<reference evidence="1 2" key="1">
    <citation type="journal article" date="2015" name="ISME J.">
        <title>Genomic and phenotypic differentiation among Methanosarcina mazei populations from Columbia River sediment.</title>
        <authorList>
            <person name="Youngblut N.D."/>
            <person name="Wirth J.S."/>
            <person name="Henriksen J.R."/>
            <person name="Smith M."/>
            <person name="Simon H."/>
            <person name="Metcalf W.W."/>
            <person name="Whitaker R.J."/>
        </authorList>
    </citation>
    <scope>NUCLEOTIDE SEQUENCE [LARGE SCALE GENOMIC DNA]</scope>
    <source>
        <strain evidence="1 2">3.H.A.2.1</strain>
    </source>
</reference>
<evidence type="ECO:0000313" key="1">
    <source>
        <dbReference type="EMBL" id="KKG71002.1"/>
    </source>
</evidence>
<accession>A0A0F8H047</accession>
<sequence length="94" mass="10875">MYPIDVFKGTSEEINEVPIDYFLGVIAEKTGWKEDEFLYNKDMGDLEEKIKVRAIIPIQTNSTKLGKSTNPLYRFVSEEERMDIKKAVDEAIKN</sequence>
<dbReference type="EMBL" id="JJPO01000127">
    <property type="protein sequence ID" value="KKG71002.1"/>
    <property type="molecule type" value="Genomic_DNA"/>
</dbReference>
<name>A0A0F8H047_METMZ</name>
<comment type="caution">
    <text evidence="1">The sequence shown here is derived from an EMBL/GenBank/DDBJ whole genome shotgun (WGS) entry which is preliminary data.</text>
</comment>
<dbReference type="RefSeq" id="WP_048048721.1">
    <property type="nucleotide sequence ID" value="NZ_JJPO01000127.1"/>
</dbReference>
<proteinExistence type="predicted"/>
<protein>
    <submittedName>
        <fullName evidence="1">Uncharacterized protein</fullName>
    </submittedName>
</protein>
<dbReference type="PATRIC" id="fig|2209.43.peg.1256"/>
<organism evidence="1 2">
    <name type="scientific">Methanosarcina mazei</name>
    <name type="common">Methanosarcina frisia</name>
    <dbReference type="NCBI Taxonomy" id="2209"/>
    <lineage>
        <taxon>Archaea</taxon>
        <taxon>Methanobacteriati</taxon>
        <taxon>Methanobacteriota</taxon>
        <taxon>Stenosarchaea group</taxon>
        <taxon>Methanomicrobia</taxon>
        <taxon>Methanosarcinales</taxon>
        <taxon>Methanosarcinaceae</taxon>
        <taxon>Methanosarcina</taxon>
    </lineage>
</organism>
<dbReference type="Proteomes" id="UP000034001">
    <property type="component" value="Unassembled WGS sequence"/>
</dbReference>
<gene>
    <name evidence="1" type="ORF">DU63_05855</name>
</gene>
<dbReference type="AlphaFoldDB" id="A0A0F8H047"/>